<evidence type="ECO:0000259" key="1">
    <source>
        <dbReference type="Pfam" id="PF13524"/>
    </source>
</evidence>
<organism evidence="2 3">
    <name type="scientific">Methylobacterium aquaticum</name>
    <dbReference type="NCBI Taxonomy" id="270351"/>
    <lineage>
        <taxon>Bacteria</taxon>
        <taxon>Pseudomonadati</taxon>
        <taxon>Pseudomonadota</taxon>
        <taxon>Alphaproteobacteria</taxon>
        <taxon>Hyphomicrobiales</taxon>
        <taxon>Methylobacteriaceae</taxon>
        <taxon>Methylobacterium</taxon>
    </lineage>
</organism>
<dbReference type="SUPFAM" id="SSF53756">
    <property type="entry name" value="UDP-Glycosyltransferase/glycogen phosphorylase"/>
    <property type="match status" value="1"/>
</dbReference>
<dbReference type="OrthoDB" id="9791241at2"/>
<dbReference type="GO" id="GO:0016740">
    <property type="term" value="F:transferase activity"/>
    <property type="evidence" value="ECO:0007669"/>
    <property type="project" value="UniProtKB-KW"/>
</dbReference>
<reference evidence="2 3" key="1">
    <citation type="submission" date="2015-03" db="EMBL/GenBank/DDBJ databases">
        <title>Genome sequencing of Methylobacterium aquaticum DSM16371 type strain.</title>
        <authorList>
            <person name="Chaudhry V."/>
            <person name="Patil P.B."/>
        </authorList>
    </citation>
    <scope>NUCLEOTIDE SEQUENCE [LARGE SCALE GENOMIC DNA]</scope>
    <source>
        <strain evidence="2 3">DSM 16371</strain>
    </source>
</reference>
<feature type="domain" description="Spore protein YkvP/CgeB glycosyl transferase-like" evidence="1">
    <location>
        <begin position="169"/>
        <end position="320"/>
    </location>
</feature>
<dbReference type="EMBL" id="LABX01000285">
    <property type="protein sequence ID" value="KMO27825.1"/>
    <property type="molecule type" value="Genomic_DNA"/>
</dbReference>
<dbReference type="Pfam" id="PF13524">
    <property type="entry name" value="Glyco_trans_1_2"/>
    <property type="match status" value="1"/>
</dbReference>
<dbReference type="InterPro" id="IPR055259">
    <property type="entry name" value="YkvP/CgeB_Glyco_trans-like"/>
</dbReference>
<keyword evidence="2" id="KW-0808">Transferase</keyword>
<proteinExistence type="predicted"/>
<gene>
    <name evidence="2" type="ORF">VP06_29550</name>
</gene>
<comment type="caution">
    <text evidence="2">The sequence shown here is derived from an EMBL/GenBank/DDBJ whole genome shotgun (WGS) entry which is preliminary data.</text>
</comment>
<name>A0A0J6RYC6_9HYPH</name>
<evidence type="ECO:0000313" key="2">
    <source>
        <dbReference type="EMBL" id="KMO27825.1"/>
    </source>
</evidence>
<dbReference type="AlphaFoldDB" id="A0A0J6RYC6"/>
<dbReference type="PATRIC" id="fig|270351.6.peg.4274"/>
<evidence type="ECO:0000313" key="3">
    <source>
        <dbReference type="Proteomes" id="UP000035929"/>
    </source>
</evidence>
<dbReference type="Gene3D" id="3.40.50.2000">
    <property type="entry name" value="Glycogen Phosphorylase B"/>
    <property type="match status" value="1"/>
</dbReference>
<sequence>MLLKGSSSAKVLVASTSPDAVNHNVAIRNALRDGFAEVLGDSAVRASPLELADEAVTGFRPSLVVALGSVAVDAAPLRALARSARRSGARLAFWLHDDPYEFDYGPKAEALADHVFTNDRWTLPHYRHASVSHLPLAACRRTHDRPVRPMADRPLDLFFCGAAFPNRIALLERAQASLSGYRVEVRGAGWPAALSFAENIRLAPAAMADRASASRLTLAIGRDLDIANRRFRLPGSTPGPRVFEAALAGAPQLCFAAGLEILDYFDEGREILLFDDVREIAEAIARARREPAAFAAMAERARARALGAHTYRHRAETILAVMAA</sequence>
<accession>A0A0J6RYC6</accession>
<protein>
    <submittedName>
        <fullName evidence="2">Glycosyl transferase family 1</fullName>
    </submittedName>
</protein>
<dbReference type="Proteomes" id="UP000035929">
    <property type="component" value="Unassembled WGS sequence"/>
</dbReference>